<dbReference type="OrthoDB" id="9801721at2"/>
<evidence type="ECO:0000259" key="4">
    <source>
        <dbReference type="PROSITE" id="PS01124"/>
    </source>
</evidence>
<keyword evidence="2" id="KW-0238">DNA-binding</keyword>
<dbReference type="InterPro" id="IPR050959">
    <property type="entry name" value="MarA-like"/>
</dbReference>
<evidence type="ECO:0000256" key="3">
    <source>
        <dbReference type="ARBA" id="ARBA00023163"/>
    </source>
</evidence>
<dbReference type="EMBL" id="QVLU01000009">
    <property type="protein sequence ID" value="RGE71673.1"/>
    <property type="molecule type" value="Genomic_DNA"/>
</dbReference>
<evidence type="ECO:0000256" key="2">
    <source>
        <dbReference type="ARBA" id="ARBA00023125"/>
    </source>
</evidence>
<dbReference type="InterPro" id="IPR009057">
    <property type="entry name" value="Homeodomain-like_sf"/>
</dbReference>
<reference evidence="5 6" key="1">
    <citation type="submission" date="2018-08" db="EMBL/GenBank/DDBJ databases">
        <title>A genome reference for cultivated species of the human gut microbiota.</title>
        <authorList>
            <person name="Zou Y."/>
            <person name="Xue W."/>
            <person name="Luo G."/>
        </authorList>
    </citation>
    <scope>NUCLEOTIDE SEQUENCE [LARGE SCALE GENOMIC DNA]</scope>
    <source>
        <strain evidence="5 6">AF26-4BH</strain>
    </source>
</reference>
<dbReference type="PANTHER" id="PTHR47504">
    <property type="entry name" value="RIGHT ORIGIN-BINDING PROTEIN"/>
    <property type="match status" value="1"/>
</dbReference>
<comment type="caution">
    <text evidence="5">The sequence shown here is derived from an EMBL/GenBank/DDBJ whole genome shotgun (WGS) entry which is preliminary data.</text>
</comment>
<accession>A0A3E3IXC6</accession>
<evidence type="ECO:0000313" key="5">
    <source>
        <dbReference type="EMBL" id="RGE71673.1"/>
    </source>
</evidence>
<proteinExistence type="predicted"/>
<dbReference type="Gene3D" id="1.10.10.60">
    <property type="entry name" value="Homeodomain-like"/>
    <property type="match status" value="2"/>
</dbReference>
<protein>
    <submittedName>
        <fullName evidence="5">Helix-turn-helix domain-containing protein</fullName>
    </submittedName>
</protein>
<feature type="domain" description="HTH araC/xylS-type" evidence="4">
    <location>
        <begin position="32"/>
        <end position="131"/>
    </location>
</feature>
<name>A0A3E3IXC6_9FIRM</name>
<dbReference type="AlphaFoldDB" id="A0A3E3IXC6"/>
<dbReference type="Pfam" id="PF12833">
    <property type="entry name" value="HTH_18"/>
    <property type="match status" value="1"/>
</dbReference>
<gene>
    <name evidence="5" type="ORF">DWY69_11555</name>
</gene>
<dbReference type="SMART" id="SM00342">
    <property type="entry name" value="HTH_ARAC"/>
    <property type="match status" value="1"/>
</dbReference>
<dbReference type="GO" id="GO:0003700">
    <property type="term" value="F:DNA-binding transcription factor activity"/>
    <property type="evidence" value="ECO:0007669"/>
    <property type="project" value="InterPro"/>
</dbReference>
<evidence type="ECO:0000256" key="1">
    <source>
        <dbReference type="ARBA" id="ARBA00023015"/>
    </source>
</evidence>
<evidence type="ECO:0000313" key="6">
    <source>
        <dbReference type="Proteomes" id="UP000261166"/>
    </source>
</evidence>
<dbReference type="Proteomes" id="UP000261166">
    <property type="component" value="Unassembled WGS sequence"/>
</dbReference>
<dbReference type="GO" id="GO:0043565">
    <property type="term" value="F:sequence-specific DNA binding"/>
    <property type="evidence" value="ECO:0007669"/>
    <property type="project" value="InterPro"/>
</dbReference>
<organism evidence="5 6">
    <name type="scientific">Eisenbergiella massiliensis</name>
    <dbReference type="NCBI Taxonomy" id="1720294"/>
    <lineage>
        <taxon>Bacteria</taxon>
        <taxon>Bacillati</taxon>
        <taxon>Bacillota</taxon>
        <taxon>Clostridia</taxon>
        <taxon>Lachnospirales</taxon>
        <taxon>Lachnospiraceae</taxon>
        <taxon>Eisenbergiella</taxon>
    </lineage>
</organism>
<dbReference type="SUPFAM" id="SSF46689">
    <property type="entry name" value="Homeodomain-like"/>
    <property type="match status" value="1"/>
</dbReference>
<dbReference type="PANTHER" id="PTHR47504:SF5">
    <property type="entry name" value="RIGHT ORIGIN-BINDING PROTEIN"/>
    <property type="match status" value="1"/>
</dbReference>
<dbReference type="InterPro" id="IPR018060">
    <property type="entry name" value="HTH_AraC"/>
</dbReference>
<keyword evidence="3" id="KW-0804">Transcription</keyword>
<sequence length="332" mass="37781">MSIHVKIFNSHAVILINEGEQNMQWDKIELASRMQNYIREHCMDEDFSMDALYASTGYSKRHACRIFKELLYKTPEEYVRAVQMTASAESLIKTDANILDIALDTDYESHEGYTRAFEKLFGTTPSCYRNGQTPIPLFIQYPIKHYYSYLRQKEKKQMENENNLNNETKASPSLCTVTVISKPARKLLVMYAKKAHDYFSFCEEVGCEWEGLFNSIPSRLETAALITLPPSLIPEGSTETAAGVELDADAVVKIPEGCSLIELPPCDYLYFQSPPYENEEDYCTAIELVFQASETYQPERFGYRYAPKLAPAFNFGADTRTGGCISLPVQKL</sequence>
<keyword evidence="1" id="KW-0805">Transcription regulation</keyword>
<dbReference type="PROSITE" id="PS01124">
    <property type="entry name" value="HTH_ARAC_FAMILY_2"/>
    <property type="match status" value="1"/>
</dbReference>